<evidence type="ECO:0000313" key="6">
    <source>
        <dbReference type="Proteomes" id="UP001202402"/>
    </source>
</evidence>
<name>A0ABS9RC12_9FIRM</name>
<keyword evidence="1" id="KW-0805">Transcription regulation</keyword>
<dbReference type="PRINTS" id="PR00035">
    <property type="entry name" value="HTHGNTR"/>
</dbReference>
<dbReference type="PROSITE" id="PS50949">
    <property type="entry name" value="HTH_GNTR"/>
    <property type="match status" value="1"/>
</dbReference>
<dbReference type="RefSeq" id="WP_178695122.1">
    <property type="nucleotide sequence ID" value="NZ_JAKVPQ010000012.1"/>
</dbReference>
<proteinExistence type="predicted"/>
<feature type="domain" description="HTH gntR-type" evidence="4">
    <location>
        <begin position="5"/>
        <end position="73"/>
    </location>
</feature>
<keyword evidence="2" id="KW-0238">DNA-binding</keyword>
<keyword evidence="3" id="KW-0804">Transcription</keyword>
<dbReference type="Gene3D" id="1.20.120.530">
    <property type="entry name" value="GntR ligand-binding domain-like"/>
    <property type="match status" value="1"/>
</dbReference>
<evidence type="ECO:0000259" key="4">
    <source>
        <dbReference type="PROSITE" id="PS50949"/>
    </source>
</evidence>
<organism evidence="5 6">
    <name type="scientific">Amedibacillus hominis</name>
    <dbReference type="NCBI Taxonomy" id="2897776"/>
    <lineage>
        <taxon>Bacteria</taxon>
        <taxon>Bacillati</taxon>
        <taxon>Bacillota</taxon>
        <taxon>Erysipelotrichia</taxon>
        <taxon>Erysipelotrichales</taxon>
        <taxon>Erysipelotrichaceae</taxon>
        <taxon>Amedibacillus</taxon>
    </lineage>
</organism>
<gene>
    <name evidence="5" type="ORF">LQE99_14355</name>
</gene>
<reference evidence="5 6" key="1">
    <citation type="submission" date="2022-02" db="EMBL/GenBank/DDBJ databases">
        <title>Genome of Erysipelotrichaceae sp. nov. NSJ-176 isolated from human feces.</title>
        <authorList>
            <person name="Abdugheni R."/>
        </authorList>
    </citation>
    <scope>NUCLEOTIDE SEQUENCE [LARGE SCALE GENOMIC DNA]</scope>
    <source>
        <strain evidence="5 6">NSJ-176</strain>
    </source>
</reference>
<evidence type="ECO:0000313" key="5">
    <source>
        <dbReference type="EMBL" id="MCH4286304.1"/>
    </source>
</evidence>
<dbReference type="SMART" id="SM00895">
    <property type="entry name" value="FCD"/>
    <property type="match status" value="1"/>
</dbReference>
<dbReference type="PANTHER" id="PTHR43537:SF5">
    <property type="entry name" value="UXU OPERON TRANSCRIPTIONAL REGULATOR"/>
    <property type="match status" value="1"/>
</dbReference>
<dbReference type="EMBL" id="JAKVPQ010000012">
    <property type="protein sequence ID" value="MCH4286304.1"/>
    <property type="molecule type" value="Genomic_DNA"/>
</dbReference>
<dbReference type="Pfam" id="PF07729">
    <property type="entry name" value="FCD"/>
    <property type="match status" value="1"/>
</dbReference>
<comment type="caution">
    <text evidence="5">The sequence shown here is derived from an EMBL/GenBank/DDBJ whole genome shotgun (WGS) entry which is preliminary data.</text>
</comment>
<dbReference type="SUPFAM" id="SSF46785">
    <property type="entry name" value="Winged helix' DNA-binding domain"/>
    <property type="match status" value="1"/>
</dbReference>
<dbReference type="SMART" id="SM00345">
    <property type="entry name" value="HTH_GNTR"/>
    <property type="match status" value="1"/>
</dbReference>
<dbReference type="InterPro" id="IPR036388">
    <property type="entry name" value="WH-like_DNA-bd_sf"/>
</dbReference>
<sequence length="226" mass="25340">MNKTKLLADSVADQINDLIKDRQLHPGDKLPSEMELMEALNVGRGTVREAVKILVSRNVLVIKRGIGTFVSEHTGQIDDPLGFNYVEDKEKLFLDTLELRSWIEPNMAKCAAKTASDEQISELKKLCDVIEAQLKENKDHTQADIKFHTLIANCTDNLVISNLIPIISVGVTTSISLTQSILKEETIHTHREIVNCIAAHDEQGAYNAMKKHIDDNQRCAKKMIQK</sequence>
<dbReference type="Proteomes" id="UP001202402">
    <property type="component" value="Unassembled WGS sequence"/>
</dbReference>
<dbReference type="Pfam" id="PF00392">
    <property type="entry name" value="GntR"/>
    <property type="match status" value="1"/>
</dbReference>
<protein>
    <submittedName>
        <fullName evidence="5">FadR family transcriptional regulator</fullName>
    </submittedName>
</protein>
<dbReference type="InterPro" id="IPR008920">
    <property type="entry name" value="TF_FadR/GntR_C"/>
</dbReference>
<dbReference type="InterPro" id="IPR036390">
    <property type="entry name" value="WH_DNA-bd_sf"/>
</dbReference>
<evidence type="ECO:0000256" key="3">
    <source>
        <dbReference type="ARBA" id="ARBA00023163"/>
    </source>
</evidence>
<accession>A0ABS9RC12</accession>
<dbReference type="InterPro" id="IPR011711">
    <property type="entry name" value="GntR_C"/>
</dbReference>
<evidence type="ECO:0000256" key="2">
    <source>
        <dbReference type="ARBA" id="ARBA00023125"/>
    </source>
</evidence>
<evidence type="ECO:0000256" key="1">
    <source>
        <dbReference type="ARBA" id="ARBA00023015"/>
    </source>
</evidence>
<dbReference type="SUPFAM" id="SSF48008">
    <property type="entry name" value="GntR ligand-binding domain-like"/>
    <property type="match status" value="1"/>
</dbReference>
<dbReference type="InterPro" id="IPR000524">
    <property type="entry name" value="Tscrpt_reg_HTH_GntR"/>
</dbReference>
<dbReference type="Gene3D" id="1.10.10.10">
    <property type="entry name" value="Winged helix-like DNA-binding domain superfamily/Winged helix DNA-binding domain"/>
    <property type="match status" value="1"/>
</dbReference>
<dbReference type="PANTHER" id="PTHR43537">
    <property type="entry name" value="TRANSCRIPTIONAL REGULATOR, GNTR FAMILY"/>
    <property type="match status" value="1"/>
</dbReference>
<dbReference type="CDD" id="cd07377">
    <property type="entry name" value="WHTH_GntR"/>
    <property type="match status" value="1"/>
</dbReference>
<keyword evidence="6" id="KW-1185">Reference proteome</keyword>